<evidence type="ECO:0000256" key="1">
    <source>
        <dbReference type="SAM" id="SignalP"/>
    </source>
</evidence>
<evidence type="ECO:0000259" key="2">
    <source>
        <dbReference type="Pfam" id="PF26061"/>
    </source>
</evidence>
<feature type="domain" description="DUF8021" evidence="2">
    <location>
        <begin position="510"/>
        <end position="626"/>
    </location>
</feature>
<evidence type="ECO:0000313" key="3">
    <source>
        <dbReference type="EMBL" id="KAL1848732.1"/>
    </source>
</evidence>
<name>A0ABR3VYU6_9PEZI</name>
<comment type="caution">
    <text evidence="3">The sequence shown here is derived from an EMBL/GenBank/DDBJ whole genome shotgun (WGS) entry which is preliminary data.</text>
</comment>
<keyword evidence="4" id="KW-1185">Reference proteome</keyword>
<protein>
    <recommendedName>
        <fullName evidence="2">DUF8021 domain-containing protein</fullName>
    </recommendedName>
</protein>
<reference evidence="3 4" key="1">
    <citation type="journal article" date="2024" name="Commun. Biol.">
        <title>Comparative genomic analysis of thermophilic fungi reveals convergent evolutionary adaptations and gene losses.</title>
        <authorList>
            <person name="Steindorff A.S."/>
            <person name="Aguilar-Pontes M.V."/>
            <person name="Robinson A.J."/>
            <person name="Andreopoulos B."/>
            <person name="LaButti K."/>
            <person name="Kuo A."/>
            <person name="Mondo S."/>
            <person name="Riley R."/>
            <person name="Otillar R."/>
            <person name="Haridas S."/>
            <person name="Lipzen A."/>
            <person name="Grimwood J."/>
            <person name="Schmutz J."/>
            <person name="Clum A."/>
            <person name="Reid I.D."/>
            <person name="Moisan M.C."/>
            <person name="Butler G."/>
            <person name="Nguyen T.T.M."/>
            <person name="Dewar K."/>
            <person name="Conant G."/>
            <person name="Drula E."/>
            <person name="Henrissat B."/>
            <person name="Hansel C."/>
            <person name="Singer S."/>
            <person name="Hutchinson M.I."/>
            <person name="de Vries R.P."/>
            <person name="Natvig D.O."/>
            <person name="Powell A.J."/>
            <person name="Tsang A."/>
            <person name="Grigoriev I.V."/>
        </authorList>
    </citation>
    <scope>NUCLEOTIDE SEQUENCE [LARGE SCALE GENOMIC DNA]</scope>
    <source>
        <strain evidence="3 4">ATCC 24622</strain>
    </source>
</reference>
<dbReference type="Pfam" id="PF26061">
    <property type="entry name" value="DUF8021"/>
    <property type="match status" value="2"/>
</dbReference>
<gene>
    <name evidence="3" type="ORF">VTK73DRAFT_10067</name>
</gene>
<proteinExistence type="predicted"/>
<feature type="chain" id="PRO_5046816413" description="DUF8021 domain-containing protein" evidence="1">
    <location>
        <begin position="27"/>
        <end position="642"/>
    </location>
</feature>
<feature type="domain" description="DUF8021" evidence="2">
    <location>
        <begin position="159"/>
        <end position="307"/>
    </location>
</feature>
<keyword evidence="1" id="KW-0732">Signal</keyword>
<accession>A0ABR3VYU6</accession>
<dbReference type="InterPro" id="IPR058334">
    <property type="entry name" value="DUF8021"/>
</dbReference>
<dbReference type="EMBL" id="JAZHXJ010000906">
    <property type="protein sequence ID" value="KAL1848732.1"/>
    <property type="molecule type" value="Genomic_DNA"/>
</dbReference>
<organism evidence="3 4">
    <name type="scientific">Phialemonium thermophilum</name>
    <dbReference type="NCBI Taxonomy" id="223376"/>
    <lineage>
        <taxon>Eukaryota</taxon>
        <taxon>Fungi</taxon>
        <taxon>Dikarya</taxon>
        <taxon>Ascomycota</taxon>
        <taxon>Pezizomycotina</taxon>
        <taxon>Sordariomycetes</taxon>
        <taxon>Sordariomycetidae</taxon>
        <taxon>Cephalothecales</taxon>
        <taxon>Cephalothecaceae</taxon>
        <taxon>Phialemonium</taxon>
    </lineage>
</organism>
<sequence>MLPLTGAAYLAVCAWSALALLPSVLAAVSCDRACLEGHISDFLAALAAHDPSTLPTTEDVTYVENGQTLPLGTGEWLVAGPPGKYRHTFSDPDAGQVGTITTLTENGVAAIYIVRLKLEPDGRISQIETQITRDPGGAALYEKMGQPEAVWLEAVPRDQRLPRETLIQLANRYYTGMQRNDPRGNYSFFDQDCNRLEDGLQTTNVRSGDAYGHSNDTVFASLGCEAQFQTGFLGFVTRIRDRRFPVVDEERQAVLAMTILDHNGTVRVLPDVNGTSSPIPPYFDVPRTLAATEGFRLRGDKLFRIEMTLIEVPYGMRSAFPGRSQGALSSPGTNGTTTKNPCDRECLLDVVGQVLQALLAHDHERLPLARGAKYSENGQFLAFGDGLWETASSLARLGDADDDAHAYAAHFADPATGTAAYWGLSREQTTPGVLALRIKVHDGQIAEIEAVDVRAESNGARGGSVTLMRPPLPVEWDGRSLGRLHESFQQGVVATNNTNPNTSSTPPGLVEAYFDAWERHSSRGVPFAPTCSRRDNGGVQGNLTCVEQMDGLGIAPNGLYNRTTTVRDRRLLIADEAKGVVLAVAMIDNPATGQAPLPATERIPSTYMVPQLIKVTDGSISRVEGMVKWMPYGYTSAWETSG</sequence>
<dbReference type="Proteomes" id="UP001586593">
    <property type="component" value="Unassembled WGS sequence"/>
</dbReference>
<evidence type="ECO:0000313" key="4">
    <source>
        <dbReference type="Proteomes" id="UP001586593"/>
    </source>
</evidence>
<feature type="signal peptide" evidence="1">
    <location>
        <begin position="1"/>
        <end position="26"/>
    </location>
</feature>